<gene>
    <name evidence="2" type="ORF">FPOA_04803</name>
</gene>
<evidence type="ECO:0000313" key="2">
    <source>
        <dbReference type="EMBL" id="OBS24257.1"/>
    </source>
</evidence>
<evidence type="ECO:0000256" key="1">
    <source>
        <dbReference type="SAM" id="MobiDB-lite"/>
    </source>
</evidence>
<comment type="caution">
    <text evidence="2">The sequence shown here is derived from an EMBL/GenBank/DDBJ whole genome shotgun (WGS) entry which is preliminary data.</text>
</comment>
<evidence type="ECO:0000313" key="3">
    <source>
        <dbReference type="Proteomes" id="UP000091967"/>
    </source>
</evidence>
<reference evidence="2 3" key="1">
    <citation type="submission" date="2016-06" db="EMBL/GenBank/DDBJ databases">
        <title>Living apart together: crosstalk between the core and supernumerary genomes in a fungal plant pathogen.</title>
        <authorList>
            <person name="Vanheule A."/>
            <person name="Audenaert K."/>
            <person name="Warris S."/>
            <person name="Van De Geest H."/>
            <person name="Schijlen E."/>
            <person name="Hofte M."/>
            <person name="De Saeger S."/>
            <person name="Haesaert G."/>
            <person name="Waalwijk C."/>
            <person name="Van Der Lee T."/>
        </authorList>
    </citation>
    <scope>NUCLEOTIDE SEQUENCE [LARGE SCALE GENOMIC DNA]</scope>
    <source>
        <strain evidence="2 3">2516</strain>
    </source>
</reference>
<dbReference type="EMBL" id="LYXU01000002">
    <property type="protein sequence ID" value="OBS24257.1"/>
    <property type="molecule type" value="Genomic_DNA"/>
</dbReference>
<accession>A0A1B8AUU1</accession>
<proteinExistence type="predicted"/>
<organism evidence="2 3">
    <name type="scientific">Fusarium poae</name>
    <dbReference type="NCBI Taxonomy" id="36050"/>
    <lineage>
        <taxon>Eukaryota</taxon>
        <taxon>Fungi</taxon>
        <taxon>Dikarya</taxon>
        <taxon>Ascomycota</taxon>
        <taxon>Pezizomycotina</taxon>
        <taxon>Sordariomycetes</taxon>
        <taxon>Hypocreomycetidae</taxon>
        <taxon>Hypocreales</taxon>
        <taxon>Nectriaceae</taxon>
        <taxon>Fusarium</taxon>
    </lineage>
</organism>
<keyword evidence="3" id="KW-1185">Reference proteome</keyword>
<sequence>MPGCFANPIIRSPISSQTYTPVIPISTFWATDIRGDLVSISGSHQFVGPFFEDLQPVAGPDFDHRPGSIADALQDYCDSGVSKEDFLRQTKERQCMRLNLVKALDDDMKSEVVLAAEKGAIPWVVERETGIPQLLHKSRPAPAPTRPERPLPLS</sequence>
<dbReference type="Proteomes" id="UP000091967">
    <property type="component" value="Unassembled WGS sequence"/>
</dbReference>
<name>A0A1B8AUU1_FUSPO</name>
<dbReference type="AlphaFoldDB" id="A0A1B8AUU1"/>
<protein>
    <submittedName>
        <fullName evidence="2">Uncharacterized protein</fullName>
    </submittedName>
</protein>
<feature type="region of interest" description="Disordered" evidence="1">
    <location>
        <begin position="134"/>
        <end position="154"/>
    </location>
</feature>